<comment type="similarity">
    <text evidence="2 6">Belongs to the transposase mutator family.</text>
</comment>
<comment type="function">
    <text evidence="1 6">Required for the transposition of the insertion element.</text>
</comment>
<dbReference type="PANTHER" id="PTHR33217:SF8">
    <property type="entry name" value="MUTATOR FAMILY TRANSPOSASE"/>
    <property type="match status" value="1"/>
</dbReference>
<evidence type="ECO:0000256" key="5">
    <source>
        <dbReference type="ARBA" id="ARBA00023172"/>
    </source>
</evidence>
<keyword evidence="9" id="KW-1185">Reference proteome</keyword>
<evidence type="ECO:0000313" key="8">
    <source>
        <dbReference type="EMBL" id="GAA4734316.1"/>
    </source>
</evidence>
<dbReference type="InterPro" id="IPR001207">
    <property type="entry name" value="Transposase_mutator"/>
</dbReference>
<accession>A0ABP8YQW6</accession>
<feature type="compositionally biased region" description="Basic residues" evidence="7">
    <location>
        <begin position="64"/>
        <end position="74"/>
    </location>
</feature>
<dbReference type="Pfam" id="PF00872">
    <property type="entry name" value="Transposase_mut"/>
    <property type="match status" value="1"/>
</dbReference>
<comment type="caution">
    <text evidence="8">The sequence shown here is derived from an EMBL/GenBank/DDBJ whole genome shotgun (WGS) entry which is preliminary data.</text>
</comment>
<evidence type="ECO:0000256" key="4">
    <source>
        <dbReference type="ARBA" id="ARBA00023125"/>
    </source>
</evidence>
<gene>
    <name evidence="8" type="ORF">GCM10025782_37050</name>
</gene>
<sequence length="411" mass="47837">MKKEKKNEKEILSQELYDRLKDHLYSKRPVLGEDSPFSELLQSMVNQVLEGEMSSFMNEERASSRKNKRNGKTLKKVRTNSGDIYVETPRDRNGDFEPELIGKRERELSSGLDEQILALYAQGNSIEDVRRLLIQMYGVEISAGKISQITDKVLPEIQEWRNRELKSFYPIVYLDAIHFKVRNEGKYSSHAFYTVYSVDWQGKRDLLGLYVQGSEGASRWGIILEDLKRRGIADVLVMCTDNLTGFSEVIGEVFPKTIVQKCIVHQVRSSLKYVDSKDIKKVTMDLRKIYTAPTLEQAESALLAFEVKWSNKYQYIVDQWRGNWEELMAYMNFNSGMKKMIYTTNPVEALHRIMRKLIKSKAAWVSQTALTKQLYLSLMHNKKSWAKKANGWTEIQRSILEKYSDRISEYI</sequence>
<dbReference type="PROSITE" id="PS01007">
    <property type="entry name" value="TRANSPOSASE_MUTATOR"/>
    <property type="match status" value="1"/>
</dbReference>
<dbReference type="NCBIfam" id="NF033543">
    <property type="entry name" value="transpos_IS256"/>
    <property type="match status" value="1"/>
</dbReference>
<evidence type="ECO:0000256" key="7">
    <source>
        <dbReference type="SAM" id="MobiDB-lite"/>
    </source>
</evidence>
<reference evidence="9" key="1">
    <citation type="journal article" date="2019" name="Int. J. Syst. Evol. Microbiol.">
        <title>The Global Catalogue of Microorganisms (GCM) 10K type strain sequencing project: providing services to taxonomists for standard genome sequencing and annotation.</title>
        <authorList>
            <consortium name="The Broad Institute Genomics Platform"/>
            <consortium name="The Broad Institute Genome Sequencing Center for Infectious Disease"/>
            <person name="Wu L."/>
            <person name="Ma J."/>
        </authorList>
    </citation>
    <scope>NUCLEOTIDE SEQUENCE [LARGE SCALE GENOMIC DNA]</scope>
    <source>
        <strain evidence="9">JCM 18961</strain>
    </source>
</reference>
<dbReference type="Proteomes" id="UP001500556">
    <property type="component" value="Unassembled WGS sequence"/>
</dbReference>
<name>A0ABP8YQW6_9MICO</name>
<dbReference type="EMBL" id="BAABLO010000021">
    <property type="protein sequence ID" value="GAA4734316.1"/>
    <property type="molecule type" value="Genomic_DNA"/>
</dbReference>
<keyword evidence="4 6" id="KW-0238">DNA-binding</keyword>
<feature type="region of interest" description="Disordered" evidence="7">
    <location>
        <begin position="55"/>
        <end position="74"/>
    </location>
</feature>
<dbReference type="PANTHER" id="PTHR33217">
    <property type="entry name" value="TRANSPOSASE FOR INSERTION SEQUENCE ELEMENT IS1081"/>
    <property type="match status" value="1"/>
</dbReference>
<dbReference type="RefSeq" id="WP_345505363.1">
    <property type="nucleotide sequence ID" value="NZ_BAABLO010000021.1"/>
</dbReference>
<evidence type="ECO:0000256" key="1">
    <source>
        <dbReference type="ARBA" id="ARBA00002190"/>
    </source>
</evidence>
<protein>
    <recommendedName>
        <fullName evidence="6">Mutator family transposase</fullName>
    </recommendedName>
</protein>
<evidence type="ECO:0000313" key="9">
    <source>
        <dbReference type="Proteomes" id="UP001500556"/>
    </source>
</evidence>
<keyword evidence="5 6" id="KW-0233">DNA recombination</keyword>
<proteinExistence type="inferred from homology"/>
<keyword evidence="6" id="KW-0814">Transposable element</keyword>
<evidence type="ECO:0000256" key="6">
    <source>
        <dbReference type="RuleBase" id="RU365089"/>
    </source>
</evidence>
<evidence type="ECO:0000256" key="2">
    <source>
        <dbReference type="ARBA" id="ARBA00010961"/>
    </source>
</evidence>
<organism evidence="8 9">
    <name type="scientific">Pedococcus ginsenosidimutans</name>
    <dbReference type="NCBI Taxonomy" id="490570"/>
    <lineage>
        <taxon>Bacteria</taxon>
        <taxon>Bacillati</taxon>
        <taxon>Actinomycetota</taxon>
        <taxon>Actinomycetes</taxon>
        <taxon>Micrococcales</taxon>
        <taxon>Intrasporangiaceae</taxon>
        <taxon>Pedococcus</taxon>
    </lineage>
</organism>
<evidence type="ECO:0000256" key="3">
    <source>
        <dbReference type="ARBA" id="ARBA00022578"/>
    </source>
</evidence>
<keyword evidence="3 6" id="KW-0815">Transposition</keyword>